<keyword evidence="1" id="KW-0732">Signal</keyword>
<feature type="chain" id="PRO_5021237045" description="DUF3047 domain-containing protein" evidence="1">
    <location>
        <begin position="22"/>
        <end position="218"/>
    </location>
</feature>
<dbReference type="Proteomes" id="UP000298213">
    <property type="component" value="Unassembled WGS sequence"/>
</dbReference>
<dbReference type="EMBL" id="SPDV01000033">
    <property type="protein sequence ID" value="TFI57305.1"/>
    <property type="molecule type" value="Genomic_DNA"/>
</dbReference>
<keyword evidence="3" id="KW-1185">Reference proteome</keyword>
<dbReference type="RefSeq" id="WP_225421526.1">
    <property type="nucleotide sequence ID" value="NZ_SPDV01000033.1"/>
</dbReference>
<gene>
    <name evidence="2" type="ORF">E2493_15670</name>
</gene>
<organism evidence="2 3">
    <name type="scientific">Sphingomonas parva</name>
    <dbReference type="NCBI Taxonomy" id="2555898"/>
    <lineage>
        <taxon>Bacteria</taxon>
        <taxon>Pseudomonadati</taxon>
        <taxon>Pseudomonadota</taxon>
        <taxon>Alphaproteobacteria</taxon>
        <taxon>Sphingomonadales</taxon>
        <taxon>Sphingomonadaceae</taxon>
        <taxon>Sphingomonas</taxon>
    </lineage>
</organism>
<evidence type="ECO:0008006" key="4">
    <source>
        <dbReference type="Google" id="ProtNLM"/>
    </source>
</evidence>
<evidence type="ECO:0000256" key="1">
    <source>
        <dbReference type="SAM" id="SignalP"/>
    </source>
</evidence>
<sequence>MPFRLSFLPALGLIAALPGTAASAPAAANHVVAGEWTIGPIVRGRNHSVGMPLHPTPRRGGGWQIDLPRAPGSVHYVTFPHGPLTGKSRIVMRYRVEAAPGVRIVPPSAPDLPSILTLYFQRRGDSWTARGPYETYRWFATFASQMPITPGDHVMTAPLNGNWTAILTSSARSNPAAFRAALAEADQVGFVLGGGDGYGHGVYATGPARIIVTEFRVE</sequence>
<feature type="signal peptide" evidence="1">
    <location>
        <begin position="1"/>
        <end position="21"/>
    </location>
</feature>
<evidence type="ECO:0000313" key="2">
    <source>
        <dbReference type="EMBL" id="TFI57305.1"/>
    </source>
</evidence>
<accession>A0A4Y8ZQ87</accession>
<evidence type="ECO:0000313" key="3">
    <source>
        <dbReference type="Proteomes" id="UP000298213"/>
    </source>
</evidence>
<dbReference type="AlphaFoldDB" id="A0A4Y8ZQ87"/>
<proteinExistence type="predicted"/>
<comment type="caution">
    <text evidence="2">The sequence shown here is derived from an EMBL/GenBank/DDBJ whole genome shotgun (WGS) entry which is preliminary data.</text>
</comment>
<reference evidence="2 3" key="1">
    <citation type="submission" date="2019-03" db="EMBL/GenBank/DDBJ databases">
        <title>Genome sequence of Sphingomonas sp. 17J27-24.</title>
        <authorList>
            <person name="Kim M."/>
            <person name="Maeng S."/>
            <person name="Sathiyaraj S."/>
        </authorList>
    </citation>
    <scope>NUCLEOTIDE SEQUENCE [LARGE SCALE GENOMIC DNA]</scope>
    <source>
        <strain evidence="2 3">17J27-24</strain>
    </source>
</reference>
<name>A0A4Y8ZQ87_9SPHN</name>
<protein>
    <recommendedName>
        <fullName evidence="4">DUF3047 domain-containing protein</fullName>
    </recommendedName>
</protein>